<evidence type="ECO:0000256" key="3">
    <source>
        <dbReference type="ARBA" id="ARBA00022801"/>
    </source>
</evidence>
<sequence>MTDVVRLLSDLVRLPSVNPMGRPLSGEEFLEARVTEYLCRVLTEHQVSYERRDVVPQRANLLARFEGSPGAPVVVLDAHQDTVPVDGMVIAPFDAVIKEGRLYGRGACDVKGGLAAMLAAFLRLVKERPSRCATVVVSFTCDEEATSLGIHPLTGAWADPSTRYRLLPKPPDIAIVAEPTSLDAVVAHRGAVRWQISTTGRACHSSRPEEGVNAIYRMGEVLRHLQTYADELPKSRPPHPLCGPATLSVGIITGGISVNAVPDRCTIEIDRRVIPGERREDVIPEVAAYLSDRLDFSVEHSDPFVFSPALGDELNGVWADRLLASIAPVVGQKQKVGVAYGTHASRFAQAGVPSVVFGPGDIAQAHTKDEWIDLAQLRAAAECYYRFCVDAAA</sequence>
<dbReference type="SUPFAM" id="SSF53187">
    <property type="entry name" value="Zn-dependent exopeptidases"/>
    <property type="match status" value="1"/>
</dbReference>
<comment type="caution">
    <text evidence="7">The sequence shown here is derived from an EMBL/GenBank/DDBJ whole genome shotgun (WGS) entry which is preliminary data.</text>
</comment>
<evidence type="ECO:0000256" key="5">
    <source>
        <dbReference type="ARBA" id="ARBA00023285"/>
    </source>
</evidence>
<evidence type="ECO:0000256" key="1">
    <source>
        <dbReference type="ARBA" id="ARBA00001947"/>
    </source>
</evidence>
<evidence type="ECO:0000256" key="2">
    <source>
        <dbReference type="ARBA" id="ARBA00022723"/>
    </source>
</evidence>
<dbReference type="InterPro" id="IPR050072">
    <property type="entry name" value="Peptidase_M20A"/>
</dbReference>
<dbReference type="EMBL" id="DSOK01000358">
    <property type="protein sequence ID" value="HEN16383.1"/>
    <property type="molecule type" value="Genomic_DNA"/>
</dbReference>
<dbReference type="InterPro" id="IPR011650">
    <property type="entry name" value="Peptidase_M20_dimer"/>
</dbReference>
<keyword evidence="3" id="KW-0378">Hydrolase</keyword>
<reference evidence="7" key="1">
    <citation type="journal article" date="2020" name="mSystems">
        <title>Genome- and Community-Level Interaction Insights into Carbon Utilization and Element Cycling Functions of Hydrothermarchaeota in Hydrothermal Sediment.</title>
        <authorList>
            <person name="Zhou Z."/>
            <person name="Liu Y."/>
            <person name="Xu W."/>
            <person name="Pan J."/>
            <person name="Luo Z.H."/>
            <person name="Li M."/>
        </authorList>
    </citation>
    <scope>NUCLEOTIDE SEQUENCE [LARGE SCALE GENOMIC DNA]</scope>
    <source>
        <strain evidence="7">SpSt-339</strain>
    </source>
</reference>
<dbReference type="InterPro" id="IPR002933">
    <property type="entry name" value="Peptidase_M20"/>
</dbReference>
<name>A0A7C2K274_9PLAN</name>
<evidence type="ECO:0000259" key="6">
    <source>
        <dbReference type="Pfam" id="PF07687"/>
    </source>
</evidence>
<comment type="cofactor">
    <cofactor evidence="1">
        <name>Zn(2+)</name>
        <dbReference type="ChEBI" id="CHEBI:29105"/>
    </cofactor>
</comment>
<dbReference type="InterPro" id="IPR036264">
    <property type="entry name" value="Bact_exopeptidase_dim_dom"/>
</dbReference>
<dbReference type="Pfam" id="PF01546">
    <property type="entry name" value="Peptidase_M20"/>
    <property type="match status" value="1"/>
</dbReference>
<dbReference type="SUPFAM" id="SSF55031">
    <property type="entry name" value="Bacterial exopeptidase dimerisation domain"/>
    <property type="match status" value="1"/>
</dbReference>
<organism evidence="7">
    <name type="scientific">Schlesneria paludicola</name>
    <dbReference type="NCBI Taxonomy" id="360056"/>
    <lineage>
        <taxon>Bacteria</taxon>
        <taxon>Pseudomonadati</taxon>
        <taxon>Planctomycetota</taxon>
        <taxon>Planctomycetia</taxon>
        <taxon>Planctomycetales</taxon>
        <taxon>Planctomycetaceae</taxon>
        <taxon>Schlesneria</taxon>
    </lineage>
</organism>
<keyword evidence="5" id="KW-0170">Cobalt</keyword>
<dbReference type="GO" id="GO:0046872">
    <property type="term" value="F:metal ion binding"/>
    <property type="evidence" value="ECO:0007669"/>
    <property type="project" value="UniProtKB-KW"/>
</dbReference>
<dbReference type="CDD" id="cd03894">
    <property type="entry name" value="M20_ArgE"/>
    <property type="match status" value="1"/>
</dbReference>
<dbReference type="Gene3D" id="3.30.70.360">
    <property type="match status" value="1"/>
</dbReference>
<protein>
    <submittedName>
        <fullName evidence="7">M20 family peptidase</fullName>
    </submittedName>
</protein>
<dbReference type="InterPro" id="IPR001261">
    <property type="entry name" value="ArgE/DapE_CS"/>
</dbReference>
<evidence type="ECO:0000256" key="4">
    <source>
        <dbReference type="ARBA" id="ARBA00022833"/>
    </source>
</evidence>
<dbReference type="Gene3D" id="3.40.630.10">
    <property type="entry name" value="Zn peptidases"/>
    <property type="match status" value="1"/>
</dbReference>
<keyword evidence="4" id="KW-0862">Zinc</keyword>
<evidence type="ECO:0000313" key="7">
    <source>
        <dbReference type="EMBL" id="HEN16383.1"/>
    </source>
</evidence>
<dbReference type="PANTHER" id="PTHR43808:SF31">
    <property type="entry name" value="N-ACETYL-L-CITRULLINE DEACETYLASE"/>
    <property type="match status" value="1"/>
</dbReference>
<accession>A0A7C2K274</accession>
<dbReference type="AlphaFoldDB" id="A0A7C2K274"/>
<keyword evidence="2" id="KW-0479">Metal-binding</keyword>
<dbReference type="PROSITE" id="PS00759">
    <property type="entry name" value="ARGE_DAPE_CPG2_2"/>
    <property type="match status" value="1"/>
</dbReference>
<dbReference type="Pfam" id="PF07687">
    <property type="entry name" value="M20_dimer"/>
    <property type="match status" value="1"/>
</dbReference>
<dbReference type="GO" id="GO:0006526">
    <property type="term" value="P:L-arginine biosynthetic process"/>
    <property type="evidence" value="ECO:0007669"/>
    <property type="project" value="TreeGrafter"/>
</dbReference>
<dbReference type="GO" id="GO:0008777">
    <property type="term" value="F:acetylornithine deacetylase activity"/>
    <property type="evidence" value="ECO:0007669"/>
    <property type="project" value="TreeGrafter"/>
</dbReference>
<gene>
    <name evidence="7" type="ORF">ENQ76_13050</name>
</gene>
<feature type="domain" description="Peptidase M20 dimerisation" evidence="6">
    <location>
        <begin position="186"/>
        <end position="293"/>
    </location>
</feature>
<dbReference type="PANTHER" id="PTHR43808">
    <property type="entry name" value="ACETYLORNITHINE DEACETYLASE"/>
    <property type="match status" value="1"/>
</dbReference>
<proteinExistence type="predicted"/>